<name>A0ABT5Z9C6_9ACTN</name>
<reference evidence="2 3" key="1">
    <citation type="submission" date="2023-03" db="EMBL/GenBank/DDBJ databases">
        <title>Draft genome sequence of type strain Streptomyces ferralitis JCM 14344.</title>
        <authorList>
            <person name="Klaysubun C."/>
            <person name="Duangmal K."/>
        </authorList>
    </citation>
    <scope>NUCLEOTIDE SEQUENCE [LARGE SCALE GENOMIC DNA]</scope>
    <source>
        <strain evidence="2 3">JCM 14344</strain>
    </source>
</reference>
<comment type="caution">
    <text evidence="2">The sequence shown here is derived from an EMBL/GenBank/DDBJ whole genome shotgun (WGS) entry which is preliminary data.</text>
</comment>
<dbReference type="Gene3D" id="3.40.50.12780">
    <property type="entry name" value="N-terminal domain of ligase-like"/>
    <property type="match status" value="1"/>
</dbReference>
<gene>
    <name evidence="2" type="ORF">P2L57_33425</name>
</gene>
<dbReference type="PANTHER" id="PTHR43767:SF1">
    <property type="entry name" value="NONRIBOSOMAL PEPTIDE SYNTHASE PES1 (EUROFUNG)-RELATED"/>
    <property type="match status" value="1"/>
</dbReference>
<evidence type="ECO:0000313" key="2">
    <source>
        <dbReference type="EMBL" id="MDF2260437.1"/>
    </source>
</evidence>
<sequence length="533" mass="58775">MWKAPWRRARDFQLGDMFTHEAIRNPELLLRLTRPMALSPSLGTRVRLRDIARLVEEATQWLRSGGVRPGDRVAIVKTQSLDVSILQQAVAGIGATAAMLWPYTDPKTLRALLTRLDRPFLVTDGLVRDTSLAGVELPELTRAVFTVLGDRQVDVEQHSPAAPDRPLQLPPGVVLIAHSSGTTGVPKLMAFDNPGIGAHTELQVQVANLLRMRGPVAFCLSYFHARMPSALGTALRRNAEILLLDDPDPLAAAELMGQVRPNVVETFPNVFVEWERLADHPGTPFAAVQYFINTFDAIHPRTVERLLNASQRHHPRYLQAYGTTETGPLSIRVHTRRGIGTADARCVGYPIPGFSRNRLAARPGTEDADNRRGEIIVRVRGAALTYLDEPVRRAPGSARNWWSTGDLGQRGRWGCLHLLDRIVDETPELGSNLAYEDLLMQRLPNLNEVLFLPSPSGGPPLPVVCTVGDQPLDAAAWAEAVAGLPPFADPLHVRWNSVPRGSTWKVRRLELRRRLAAGEVERLAFNAPGTGGR</sequence>
<evidence type="ECO:0000313" key="3">
    <source>
        <dbReference type="Proteomes" id="UP001220022"/>
    </source>
</evidence>
<dbReference type="InterPro" id="IPR020845">
    <property type="entry name" value="AMP-binding_CS"/>
</dbReference>
<dbReference type="EMBL" id="JARHTQ010000034">
    <property type="protein sequence ID" value="MDF2260437.1"/>
    <property type="molecule type" value="Genomic_DNA"/>
</dbReference>
<keyword evidence="3" id="KW-1185">Reference proteome</keyword>
<dbReference type="SUPFAM" id="SSF56801">
    <property type="entry name" value="Acetyl-CoA synthetase-like"/>
    <property type="match status" value="1"/>
</dbReference>
<protein>
    <submittedName>
        <fullName evidence="2">Class I adenylate-forming enzyme family protein</fullName>
    </submittedName>
</protein>
<dbReference type="PROSITE" id="PS00455">
    <property type="entry name" value="AMP_BINDING"/>
    <property type="match status" value="1"/>
</dbReference>
<dbReference type="RefSeq" id="WP_275821044.1">
    <property type="nucleotide sequence ID" value="NZ_BAAANM010000033.1"/>
</dbReference>
<dbReference type="InterPro" id="IPR050237">
    <property type="entry name" value="ATP-dep_AMP-bd_enzyme"/>
</dbReference>
<dbReference type="InterPro" id="IPR042099">
    <property type="entry name" value="ANL_N_sf"/>
</dbReference>
<organism evidence="2 3">
    <name type="scientific">Streptantibioticus ferralitis</name>
    <dbReference type="NCBI Taxonomy" id="236510"/>
    <lineage>
        <taxon>Bacteria</taxon>
        <taxon>Bacillati</taxon>
        <taxon>Actinomycetota</taxon>
        <taxon>Actinomycetes</taxon>
        <taxon>Kitasatosporales</taxon>
        <taxon>Streptomycetaceae</taxon>
        <taxon>Streptantibioticus</taxon>
    </lineage>
</organism>
<dbReference type="PANTHER" id="PTHR43767">
    <property type="entry name" value="LONG-CHAIN-FATTY-ACID--COA LIGASE"/>
    <property type="match status" value="1"/>
</dbReference>
<evidence type="ECO:0000259" key="1">
    <source>
        <dbReference type="Pfam" id="PF00501"/>
    </source>
</evidence>
<dbReference type="Proteomes" id="UP001220022">
    <property type="component" value="Unassembled WGS sequence"/>
</dbReference>
<accession>A0ABT5Z9C6</accession>
<dbReference type="InterPro" id="IPR000873">
    <property type="entry name" value="AMP-dep_synth/lig_dom"/>
</dbReference>
<dbReference type="Pfam" id="PF00501">
    <property type="entry name" value="AMP-binding"/>
    <property type="match status" value="1"/>
</dbReference>
<feature type="domain" description="AMP-dependent synthetase/ligase" evidence="1">
    <location>
        <begin position="49"/>
        <end position="387"/>
    </location>
</feature>
<proteinExistence type="predicted"/>